<comment type="catalytic activity">
    <reaction evidence="14">
        <text>17beta-estradiol + NAD(+) = estrone + NADH + H(+)</text>
        <dbReference type="Rhea" id="RHEA:24612"/>
        <dbReference type="ChEBI" id="CHEBI:15378"/>
        <dbReference type="ChEBI" id="CHEBI:16469"/>
        <dbReference type="ChEBI" id="CHEBI:17263"/>
        <dbReference type="ChEBI" id="CHEBI:57540"/>
        <dbReference type="ChEBI" id="CHEBI:57945"/>
        <dbReference type="EC" id="1.1.1.62"/>
    </reaction>
    <physiologicalReaction direction="left-to-right" evidence="14">
        <dbReference type="Rhea" id="RHEA:24613"/>
    </physiologicalReaction>
    <physiologicalReaction direction="right-to-left" evidence="14">
        <dbReference type="Rhea" id="RHEA:24614"/>
    </physiologicalReaction>
</comment>
<evidence type="ECO:0000313" key="27">
    <source>
        <dbReference type="Proteomes" id="UP000821837"/>
    </source>
</evidence>
<accession>A0A9D4PQ79</accession>
<dbReference type="FunFam" id="3.40.50.720:FF:000231">
    <property type="entry name" value="Estradiol 17-beta-dehydrogenase 8"/>
    <property type="match status" value="1"/>
</dbReference>
<evidence type="ECO:0000256" key="14">
    <source>
        <dbReference type="ARBA" id="ARBA00049069"/>
    </source>
</evidence>
<dbReference type="EMBL" id="JABSTV010001251">
    <property type="protein sequence ID" value="KAH7951000.1"/>
    <property type="molecule type" value="Genomic_DNA"/>
</dbReference>
<comment type="similarity">
    <text evidence="3">Belongs to the short-chain dehydrogenases/reductases (SDR) family.</text>
</comment>
<organism evidence="26 27">
    <name type="scientific">Rhipicephalus sanguineus</name>
    <name type="common">Brown dog tick</name>
    <name type="synonym">Ixodes sanguineus</name>
    <dbReference type="NCBI Taxonomy" id="34632"/>
    <lineage>
        <taxon>Eukaryota</taxon>
        <taxon>Metazoa</taxon>
        <taxon>Ecdysozoa</taxon>
        <taxon>Arthropoda</taxon>
        <taxon>Chelicerata</taxon>
        <taxon>Arachnida</taxon>
        <taxon>Acari</taxon>
        <taxon>Parasitiformes</taxon>
        <taxon>Ixodida</taxon>
        <taxon>Ixodoidea</taxon>
        <taxon>Ixodidae</taxon>
        <taxon>Rhipicephalinae</taxon>
        <taxon>Rhipicephalus</taxon>
        <taxon>Rhipicephalus</taxon>
    </lineage>
</organism>
<dbReference type="GO" id="GO:0047035">
    <property type="term" value="F:testosterone dehydrogenase (NAD+) activity"/>
    <property type="evidence" value="ECO:0007669"/>
    <property type="project" value="UniProtKB-EC"/>
</dbReference>
<dbReference type="PANTHER" id="PTHR24321:SF8">
    <property type="entry name" value="ESTRADIOL 17-BETA-DEHYDROGENASE 8-RELATED"/>
    <property type="match status" value="1"/>
</dbReference>
<dbReference type="EC" id="1.1.1.n12" evidence="4"/>
<keyword evidence="11" id="KW-0496">Mitochondrion</keyword>
<proteinExistence type="inferred from homology"/>
<keyword evidence="8" id="KW-0560">Oxidoreductase</keyword>
<keyword evidence="12" id="KW-0275">Fatty acid biosynthesis</keyword>
<dbReference type="GO" id="GO:0004303">
    <property type="term" value="F:estradiol 17-beta-dehydrogenase [NAD(P)+] activity"/>
    <property type="evidence" value="ECO:0007669"/>
    <property type="project" value="UniProtKB-EC"/>
</dbReference>
<dbReference type="InterPro" id="IPR002347">
    <property type="entry name" value="SDR_fam"/>
</dbReference>
<dbReference type="PANTHER" id="PTHR24321">
    <property type="entry name" value="DEHYDROGENASES, SHORT CHAIN"/>
    <property type="match status" value="1"/>
</dbReference>
<keyword evidence="6" id="KW-0597">Phosphoprotein</keyword>
<evidence type="ECO:0000256" key="11">
    <source>
        <dbReference type="ARBA" id="ARBA00023128"/>
    </source>
</evidence>
<gene>
    <name evidence="26" type="ORF">HPB52_004240</name>
</gene>
<dbReference type="Gene3D" id="3.40.50.720">
    <property type="entry name" value="NAD(P)-binding Rossmann-like Domain"/>
    <property type="match status" value="1"/>
</dbReference>
<comment type="subunit">
    <text evidence="18">Heterotetramer with CBR4; contains two molecules of HSD17B8 and CBR4.</text>
</comment>
<dbReference type="GO" id="GO:0008210">
    <property type="term" value="P:estrogen metabolic process"/>
    <property type="evidence" value="ECO:0007669"/>
    <property type="project" value="UniProtKB-ARBA"/>
</dbReference>
<dbReference type="GO" id="GO:0005759">
    <property type="term" value="C:mitochondrial matrix"/>
    <property type="evidence" value="ECO:0007669"/>
    <property type="project" value="UniProtKB-SubCell"/>
</dbReference>
<evidence type="ECO:0000256" key="15">
    <source>
        <dbReference type="ARBA" id="ARBA00050232"/>
    </source>
</evidence>
<dbReference type="VEuPathDB" id="VectorBase:RSAN_049985"/>
<keyword evidence="5" id="KW-0444">Lipid biosynthesis</keyword>
<evidence type="ECO:0000256" key="21">
    <source>
        <dbReference type="ARBA" id="ARBA00077835"/>
    </source>
</evidence>
<dbReference type="Pfam" id="PF13561">
    <property type="entry name" value="adh_short_C2"/>
    <property type="match status" value="1"/>
</dbReference>
<evidence type="ECO:0000256" key="4">
    <source>
        <dbReference type="ARBA" id="ARBA00012456"/>
    </source>
</evidence>
<evidence type="ECO:0000256" key="12">
    <source>
        <dbReference type="ARBA" id="ARBA00023160"/>
    </source>
</evidence>
<comment type="catalytic activity">
    <reaction evidence="15">
        <text>testosterone + NAD(+) = androst-4-ene-3,17-dione + NADH + H(+)</text>
        <dbReference type="Rhea" id="RHEA:14929"/>
        <dbReference type="ChEBI" id="CHEBI:15378"/>
        <dbReference type="ChEBI" id="CHEBI:16422"/>
        <dbReference type="ChEBI" id="CHEBI:17347"/>
        <dbReference type="ChEBI" id="CHEBI:57540"/>
        <dbReference type="ChEBI" id="CHEBI:57945"/>
        <dbReference type="EC" id="1.1.1.239"/>
    </reaction>
    <physiologicalReaction direction="left-to-right" evidence="15">
        <dbReference type="Rhea" id="RHEA:14930"/>
    </physiologicalReaction>
</comment>
<dbReference type="GO" id="GO:0006633">
    <property type="term" value="P:fatty acid biosynthetic process"/>
    <property type="evidence" value="ECO:0007669"/>
    <property type="project" value="UniProtKB-KW"/>
</dbReference>
<evidence type="ECO:0000256" key="1">
    <source>
        <dbReference type="ARBA" id="ARBA00004305"/>
    </source>
</evidence>
<evidence type="ECO:0000256" key="17">
    <source>
        <dbReference type="ARBA" id="ARBA00052680"/>
    </source>
</evidence>
<evidence type="ECO:0000256" key="2">
    <source>
        <dbReference type="ARBA" id="ARBA00005189"/>
    </source>
</evidence>
<evidence type="ECO:0000256" key="23">
    <source>
        <dbReference type="ARBA" id="ARBA00081936"/>
    </source>
</evidence>
<comment type="catalytic activity">
    <reaction evidence="17">
        <text>a (3R)-3-hydroxyacyl-CoA + NAD(+) = a 3-oxoacyl-CoA + NADH + H(+)</text>
        <dbReference type="Rhea" id="RHEA:32711"/>
        <dbReference type="ChEBI" id="CHEBI:15378"/>
        <dbReference type="ChEBI" id="CHEBI:57319"/>
        <dbReference type="ChEBI" id="CHEBI:57540"/>
        <dbReference type="ChEBI" id="CHEBI:57945"/>
        <dbReference type="ChEBI" id="CHEBI:90726"/>
        <dbReference type="EC" id="1.1.1.n12"/>
    </reaction>
    <physiologicalReaction direction="left-to-right" evidence="17">
        <dbReference type="Rhea" id="RHEA:32712"/>
    </physiologicalReaction>
</comment>
<protein>
    <recommendedName>
        <fullName evidence="20">(3R)-3-hydroxyacyl-CoA dehydrogenase</fullName>
        <ecNumber evidence="19">1.1.1.239</ecNumber>
        <ecNumber evidence="4">1.1.1.n12</ecNumber>
    </recommendedName>
    <alternativeName>
        <fullName evidence="22">17-beta-hydroxysteroid dehydrogenase 8</fullName>
    </alternativeName>
    <alternativeName>
        <fullName evidence="21">3-ketoacyl-[acyl-carrier-protein] reductase alpha subunit</fullName>
    </alternativeName>
    <alternativeName>
        <fullName evidence="24">3-oxoacyl-[acyl-carrier-protein] reductase</fullName>
    </alternativeName>
    <alternativeName>
        <fullName evidence="25">Estradiol 17-beta-dehydrogenase 8</fullName>
    </alternativeName>
    <alternativeName>
        <fullName evidence="23">Testosterone 17-beta-dehydrogenase 8</fullName>
    </alternativeName>
</protein>
<sequence length="276" mass="28761">MDASRFQKWFVEQLLPNIKPHTAVKPFAGRLALVTGGGGGIGEAVCTLLAAEGAIVVVADVQLEATKKVADSLPGDAKHEAMHVDVGDSSSVQTLFKGIGDAYSESLSIVVNAAGILRPVPILECTDELFDDTIRVNLRGTFLVTREASPYMLRSGVPLHKGGAAVVNIASIAAKIGSATSAAYPASKAEVVAFKSAAQELAPHGIRSNVVLPAFTDTSMLANAPPDRIDACLSITPLKRIAQAREVAEAIKFLCSPTASSYITGAALEVNGGFYM</sequence>
<dbReference type="PRINTS" id="PR00081">
    <property type="entry name" value="GDHRDH"/>
</dbReference>
<dbReference type="AlphaFoldDB" id="A0A9D4PQ79"/>
<name>A0A9D4PQ79_RHISA</name>
<dbReference type="PRINTS" id="PR00080">
    <property type="entry name" value="SDRFAMILY"/>
</dbReference>
<keyword evidence="7" id="KW-0276">Fatty acid metabolism</keyword>
<evidence type="ECO:0000256" key="3">
    <source>
        <dbReference type="ARBA" id="ARBA00006484"/>
    </source>
</evidence>
<dbReference type="EC" id="1.1.1.239" evidence="19"/>
<evidence type="ECO:0000256" key="8">
    <source>
        <dbReference type="ARBA" id="ARBA00023002"/>
    </source>
</evidence>
<keyword evidence="27" id="KW-1185">Reference proteome</keyword>
<reference evidence="26" key="2">
    <citation type="submission" date="2021-09" db="EMBL/GenBank/DDBJ databases">
        <authorList>
            <person name="Jia N."/>
            <person name="Wang J."/>
            <person name="Shi W."/>
            <person name="Du L."/>
            <person name="Sun Y."/>
            <person name="Zhan W."/>
            <person name="Jiang J."/>
            <person name="Wang Q."/>
            <person name="Zhang B."/>
            <person name="Ji P."/>
            <person name="Sakyi L.B."/>
            <person name="Cui X."/>
            <person name="Yuan T."/>
            <person name="Jiang B."/>
            <person name="Yang W."/>
            <person name="Lam T.T.-Y."/>
            <person name="Chang Q."/>
            <person name="Ding S."/>
            <person name="Wang X."/>
            <person name="Zhu J."/>
            <person name="Ruan X."/>
            <person name="Zhao L."/>
            <person name="Wei J."/>
            <person name="Que T."/>
            <person name="Du C."/>
            <person name="Cheng J."/>
            <person name="Dai P."/>
            <person name="Han X."/>
            <person name="Huang E."/>
            <person name="Gao Y."/>
            <person name="Liu J."/>
            <person name="Shao H."/>
            <person name="Ye R."/>
            <person name="Li L."/>
            <person name="Wei W."/>
            <person name="Wang X."/>
            <person name="Wang C."/>
            <person name="Huo Q."/>
            <person name="Li W."/>
            <person name="Guo W."/>
            <person name="Chen H."/>
            <person name="Chen S."/>
            <person name="Zhou L."/>
            <person name="Zhou L."/>
            <person name="Ni X."/>
            <person name="Tian J."/>
            <person name="Zhou Y."/>
            <person name="Sheng Y."/>
            <person name="Liu T."/>
            <person name="Pan Y."/>
            <person name="Xia L."/>
            <person name="Li J."/>
            <person name="Zhao F."/>
            <person name="Cao W."/>
        </authorList>
    </citation>
    <scope>NUCLEOTIDE SEQUENCE</scope>
    <source>
        <strain evidence="26">Rsan-2018</strain>
        <tissue evidence="26">Larvae</tissue>
    </source>
</reference>
<comment type="subcellular location">
    <subcellularLocation>
        <location evidence="1">Mitochondrion matrix</location>
    </subcellularLocation>
</comment>
<dbReference type="Proteomes" id="UP000821837">
    <property type="component" value="Chromosome 5"/>
</dbReference>
<comment type="catalytic activity">
    <reaction evidence="16">
        <text>17beta-hydroxy-5alpha-androstan-3-one + NAD(+) = 5alpha-androstan-3,17-dione + NADH + H(+)</text>
        <dbReference type="Rhea" id="RHEA:41992"/>
        <dbReference type="ChEBI" id="CHEBI:15378"/>
        <dbReference type="ChEBI" id="CHEBI:15994"/>
        <dbReference type="ChEBI" id="CHEBI:16330"/>
        <dbReference type="ChEBI" id="CHEBI:57540"/>
        <dbReference type="ChEBI" id="CHEBI:57945"/>
    </reaction>
    <physiologicalReaction direction="left-to-right" evidence="16">
        <dbReference type="Rhea" id="RHEA:41993"/>
    </physiologicalReaction>
</comment>
<evidence type="ECO:0000256" key="7">
    <source>
        <dbReference type="ARBA" id="ARBA00022832"/>
    </source>
</evidence>
<evidence type="ECO:0000256" key="10">
    <source>
        <dbReference type="ARBA" id="ARBA00023098"/>
    </source>
</evidence>
<evidence type="ECO:0000256" key="5">
    <source>
        <dbReference type="ARBA" id="ARBA00022516"/>
    </source>
</evidence>
<keyword evidence="10" id="KW-0443">Lipid metabolism</keyword>
<reference evidence="26" key="1">
    <citation type="journal article" date="2020" name="Cell">
        <title>Large-Scale Comparative Analyses of Tick Genomes Elucidate Their Genetic Diversity and Vector Capacities.</title>
        <authorList>
            <consortium name="Tick Genome and Microbiome Consortium (TIGMIC)"/>
            <person name="Jia N."/>
            <person name="Wang J."/>
            <person name="Shi W."/>
            <person name="Du L."/>
            <person name="Sun Y."/>
            <person name="Zhan W."/>
            <person name="Jiang J.F."/>
            <person name="Wang Q."/>
            <person name="Zhang B."/>
            <person name="Ji P."/>
            <person name="Bell-Sakyi L."/>
            <person name="Cui X.M."/>
            <person name="Yuan T.T."/>
            <person name="Jiang B.G."/>
            <person name="Yang W.F."/>
            <person name="Lam T.T."/>
            <person name="Chang Q.C."/>
            <person name="Ding S.J."/>
            <person name="Wang X.J."/>
            <person name="Zhu J.G."/>
            <person name="Ruan X.D."/>
            <person name="Zhao L."/>
            <person name="Wei J.T."/>
            <person name="Ye R.Z."/>
            <person name="Que T.C."/>
            <person name="Du C.H."/>
            <person name="Zhou Y.H."/>
            <person name="Cheng J.X."/>
            <person name="Dai P.F."/>
            <person name="Guo W.B."/>
            <person name="Han X.H."/>
            <person name="Huang E.J."/>
            <person name="Li L.F."/>
            <person name="Wei W."/>
            <person name="Gao Y.C."/>
            <person name="Liu J.Z."/>
            <person name="Shao H.Z."/>
            <person name="Wang X."/>
            <person name="Wang C.C."/>
            <person name="Yang T.C."/>
            <person name="Huo Q.B."/>
            <person name="Li W."/>
            <person name="Chen H.Y."/>
            <person name="Chen S.E."/>
            <person name="Zhou L.G."/>
            <person name="Ni X.B."/>
            <person name="Tian J.H."/>
            <person name="Sheng Y."/>
            <person name="Liu T."/>
            <person name="Pan Y.S."/>
            <person name="Xia L.Y."/>
            <person name="Li J."/>
            <person name="Zhao F."/>
            <person name="Cao W.C."/>
        </authorList>
    </citation>
    <scope>NUCLEOTIDE SEQUENCE</scope>
    <source>
        <strain evidence="26">Rsan-2018</strain>
    </source>
</reference>
<evidence type="ECO:0000256" key="9">
    <source>
        <dbReference type="ARBA" id="ARBA00023027"/>
    </source>
</evidence>
<comment type="pathway">
    <text evidence="2">Lipid metabolism.</text>
</comment>
<keyword evidence="9" id="KW-0520">NAD</keyword>
<evidence type="ECO:0000256" key="24">
    <source>
        <dbReference type="ARBA" id="ARBA00083097"/>
    </source>
</evidence>
<comment type="caution">
    <text evidence="26">The sequence shown here is derived from an EMBL/GenBank/DDBJ whole genome shotgun (WGS) entry which is preliminary data.</text>
</comment>
<evidence type="ECO:0000256" key="20">
    <source>
        <dbReference type="ARBA" id="ARBA00070911"/>
    </source>
</evidence>
<evidence type="ECO:0000256" key="18">
    <source>
        <dbReference type="ARBA" id="ARBA00065174"/>
    </source>
</evidence>
<evidence type="ECO:0000256" key="25">
    <source>
        <dbReference type="ARBA" id="ARBA00083258"/>
    </source>
</evidence>
<evidence type="ECO:0000256" key="13">
    <source>
        <dbReference type="ARBA" id="ARBA00037929"/>
    </source>
</evidence>
<evidence type="ECO:0000256" key="6">
    <source>
        <dbReference type="ARBA" id="ARBA00022553"/>
    </source>
</evidence>
<dbReference type="InterPro" id="IPR036291">
    <property type="entry name" value="NAD(P)-bd_dom_sf"/>
</dbReference>
<dbReference type="SUPFAM" id="SSF51735">
    <property type="entry name" value="NAD(P)-binding Rossmann-fold domains"/>
    <property type="match status" value="1"/>
</dbReference>
<evidence type="ECO:0000313" key="26">
    <source>
        <dbReference type="EMBL" id="KAH7951000.1"/>
    </source>
</evidence>
<evidence type="ECO:0000256" key="22">
    <source>
        <dbReference type="ARBA" id="ARBA00081419"/>
    </source>
</evidence>
<evidence type="ECO:0000256" key="16">
    <source>
        <dbReference type="ARBA" id="ARBA00050435"/>
    </source>
</evidence>
<evidence type="ECO:0000256" key="19">
    <source>
        <dbReference type="ARBA" id="ARBA00066822"/>
    </source>
</evidence>
<comment type="pathway">
    <text evidence="13">Steroid biosynthesis; estrogen biosynthesis.</text>
</comment>